<reference evidence="1" key="1">
    <citation type="journal article" date="2022" name="bioRxiv">
        <title>Sequencing and chromosome-scale assembly of the giantPleurodeles waltlgenome.</title>
        <authorList>
            <person name="Brown T."/>
            <person name="Elewa A."/>
            <person name="Iarovenko S."/>
            <person name="Subramanian E."/>
            <person name="Araus A.J."/>
            <person name="Petzold A."/>
            <person name="Susuki M."/>
            <person name="Suzuki K.-i.T."/>
            <person name="Hayashi T."/>
            <person name="Toyoda A."/>
            <person name="Oliveira C."/>
            <person name="Osipova E."/>
            <person name="Leigh N.D."/>
            <person name="Simon A."/>
            <person name="Yun M.H."/>
        </authorList>
    </citation>
    <scope>NUCLEOTIDE SEQUENCE</scope>
    <source>
        <strain evidence="1">20211129_DDA</strain>
        <tissue evidence="1">Liver</tissue>
    </source>
</reference>
<dbReference type="EMBL" id="JANPWB010000002">
    <property type="protein sequence ID" value="KAJ1210607.1"/>
    <property type="molecule type" value="Genomic_DNA"/>
</dbReference>
<evidence type="ECO:0000313" key="1">
    <source>
        <dbReference type="EMBL" id="KAJ1210607.1"/>
    </source>
</evidence>
<proteinExistence type="predicted"/>
<evidence type="ECO:0000313" key="2">
    <source>
        <dbReference type="Proteomes" id="UP001066276"/>
    </source>
</evidence>
<accession>A0AAV7W9G5</accession>
<sequence>MDVLNRGNILKLQGQTPGPAYISDMIESIEFIERGPANANKSTKVTLQSVTLAGAVLKESKHFKKWGIILEGAEDPSYRKCTERQKEGVCGSSGSERSALGTKFLKLRKVCSPTHQAPNQKDSHERDDWECVARILKQMQITN</sequence>
<organism evidence="1 2">
    <name type="scientific">Pleurodeles waltl</name>
    <name type="common">Iberian ribbed newt</name>
    <dbReference type="NCBI Taxonomy" id="8319"/>
    <lineage>
        <taxon>Eukaryota</taxon>
        <taxon>Metazoa</taxon>
        <taxon>Chordata</taxon>
        <taxon>Craniata</taxon>
        <taxon>Vertebrata</taxon>
        <taxon>Euteleostomi</taxon>
        <taxon>Amphibia</taxon>
        <taxon>Batrachia</taxon>
        <taxon>Caudata</taxon>
        <taxon>Salamandroidea</taxon>
        <taxon>Salamandridae</taxon>
        <taxon>Pleurodelinae</taxon>
        <taxon>Pleurodeles</taxon>
    </lineage>
</organism>
<keyword evidence="2" id="KW-1185">Reference proteome</keyword>
<dbReference type="AlphaFoldDB" id="A0AAV7W9G5"/>
<protein>
    <submittedName>
        <fullName evidence="1">Uncharacterized protein</fullName>
    </submittedName>
</protein>
<gene>
    <name evidence="1" type="ORF">NDU88_005969</name>
</gene>
<name>A0AAV7W9G5_PLEWA</name>
<dbReference type="Proteomes" id="UP001066276">
    <property type="component" value="Chromosome 1_2"/>
</dbReference>
<comment type="caution">
    <text evidence="1">The sequence shown here is derived from an EMBL/GenBank/DDBJ whole genome shotgun (WGS) entry which is preliminary data.</text>
</comment>